<protein>
    <submittedName>
        <fullName evidence="8">Uncharacterized protein</fullName>
    </submittedName>
</protein>
<keyword evidence="2" id="KW-0479">Metal-binding</keyword>
<keyword evidence="3" id="KW-0677">Repeat</keyword>
<dbReference type="PANTHER" id="PTHR46200">
    <property type="entry name" value="GATOR COMPLEX PROTEIN WDR24"/>
    <property type="match status" value="1"/>
</dbReference>
<dbReference type="GO" id="GO:0016239">
    <property type="term" value="P:positive regulation of macroautophagy"/>
    <property type="evidence" value="ECO:0007669"/>
    <property type="project" value="TreeGrafter"/>
</dbReference>
<keyword evidence="4" id="KW-0863">Zinc-finger</keyword>
<dbReference type="STRING" id="135208.A0A4Z0A482"/>
<dbReference type="InterPro" id="IPR019775">
    <property type="entry name" value="WD40_repeat_CS"/>
</dbReference>
<reference evidence="8 9" key="1">
    <citation type="submission" date="2019-02" db="EMBL/GenBank/DDBJ databases">
        <title>Genome sequencing of the rare red list fungi Hericium alpestre (H. flagellum).</title>
        <authorList>
            <person name="Buettner E."/>
            <person name="Kellner H."/>
        </authorList>
    </citation>
    <scope>NUCLEOTIDE SEQUENCE [LARGE SCALE GENOMIC DNA]</scope>
    <source>
        <strain evidence="8 9">DSM 108284</strain>
    </source>
</reference>
<accession>A0A4Z0A482</accession>
<dbReference type="Proteomes" id="UP000298061">
    <property type="component" value="Unassembled WGS sequence"/>
</dbReference>
<dbReference type="PANTHER" id="PTHR46200:SF1">
    <property type="entry name" value="GATOR COMPLEX PROTEIN WDR24"/>
    <property type="match status" value="1"/>
</dbReference>
<dbReference type="SUPFAM" id="SSF50978">
    <property type="entry name" value="WD40 repeat-like"/>
    <property type="match status" value="1"/>
</dbReference>
<evidence type="ECO:0000256" key="7">
    <source>
        <dbReference type="SAM" id="MobiDB-lite"/>
    </source>
</evidence>
<dbReference type="EMBL" id="SFCI01000169">
    <property type="protein sequence ID" value="TFY81832.1"/>
    <property type="molecule type" value="Genomic_DNA"/>
</dbReference>
<sequence>MGWIASGGLDRTVKVWDLTSAGASHIAHVPTYTLSTSFPVRKVLWRLSYECELAVVSNAEFGTGSSQDLLGGGGQSATEAADSEQLSKSDGESAKQPPKVSSDTGDAVEIWDVRRGYIAKWRVGGSSSEGGATDIEFADSHALWVQHASGTFSQLDLRHSYRPLDAIPRVATTWEASGSFAFVADKAPQWEVPYDDINPAVLPNPKGKLKALGDGPFRPTSQDVGYFPFENTPEDIEAFATMARGYVYEGADRHTICVTNAEWKTGIIDVKLAISPKSFQYCVRYNSKPCCVRQHTVDILPPFLTILSAAVQR</sequence>
<evidence type="ECO:0000256" key="3">
    <source>
        <dbReference type="ARBA" id="ARBA00022737"/>
    </source>
</evidence>
<evidence type="ECO:0000256" key="2">
    <source>
        <dbReference type="ARBA" id="ARBA00022723"/>
    </source>
</evidence>
<dbReference type="InterPro" id="IPR036322">
    <property type="entry name" value="WD40_repeat_dom_sf"/>
</dbReference>
<evidence type="ECO:0000256" key="1">
    <source>
        <dbReference type="ARBA" id="ARBA00022574"/>
    </source>
</evidence>
<dbReference type="PROSITE" id="PS50082">
    <property type="entry name" value="WD_REPEATS_2"/>
    <property type="match status" value="1"/>
</dbReference>
<keyword evidence="1 6" id="KW-0853">WD repeat</keyword>
<evidence type="ECO:0000256" key="5">
    <source>
        <dbReference type="ARBA" id="ARBA00022833"/>
    </source>
</evidence>
<dbReference type="GO" id="GO:0061700">
    <property type="term" value="C:GATOR2 complex"/>
    <property type="evidence" value="ECO:0007669"/>
    <property type="project" value="TreeGrafter"/>
</dbReference>
<dbReference type="Gene3D" id="2.130.10.10">
    <property type="entry name" value="YVTN repeat-like/Quinoprotein amine dehydrogenase"/>
    <property type="match status" value="1"/>
</dbReference>
<feature type="repeat" description="WD" evidence="6">
    <location>
        <begin position="1"/>
        <end position="26"/>
    </location>
</feature>
<name>A0A4Z0A482_9AGAM</name>
<keyword evidence="9" id="KW-1185">Reference proteome</keyword>
<dbReference type="InterPro" id="IPR037590">
    <property type="entry name" value="WDR24"/>
</dbReference>
<evidence type="ECO:0000256" key="6">
    <source>
        <dbReference type="PROSITE-ProRule" id="PRU00221"/>
    </source>
</evidence>
<evidence type="ECO:0000313" key="8">
    <source>
        <dbReference type="EMBL" id="TFY81832.1"/>
    </source>
</evidence>
<dbReference type="GO" id="GO:0005774">
    <property type="term" value="C:vacuolar membrane"/>
    <property type="evidence" value="ECO:0007669"/>
    <property type="project" value="TreeGrafter"/>
</dbReference>
<dbReference type="OrthoDB" id="60955at2759"/>
<proteinExistence type="predicted"/>
<organism evidence="8 9">
    <name type="scientific">Hericium alpestre</name>
    <dbReference type="NCBI Taxonomy" id="135208"/>
    <lineage>
        <taxon>Eukaryota</taxon>
        <taxon>Fungi</taxon>
        <taxon>Dikarya</taxon>
        <taxon>Basidiomycota</taxon>
        <taxon>Agaricomycotina</taxon>
        <taxon>Agaricomycetes</taxon>
        <taxon>Russulales</taxon>
        <taxon>Hericiaceae</taxon>
        <taxon>Hericium</taxon>
    </lineage>
</organism>
<dbReference type="InterPro" id="IPR001680">
    <property type="entry name" value="WD40_rpt"/>
</dbReference>
<evidence type="ECO:0000313" key="9">
    <source>
        <dbReference type="Proteomes" id="UP000298061"/>
    </source>
</evidence>
<dbReference type="GO" id="GO:0005829">
    <property type="term" value="C:cytosol"/>
    <property type="evidence" value="ECO:0007669"/>
    <property type="project" value="TreeGrafter"/>
</dbReference>
<dbReference type="GO" id="GO:0008270">
    <property type="term" value="F:zinc ion binding"/>
    <property type="evidence" value="ECO:0007669"/>
    <property type="project" value="UniProtKB-KW"/>
</dbReference>
<keyword evidence="5" id="KW-0862">Zinc</keyword>
<gene>
    <name evidence="8" type="ORF">EWM64_g2172</name>
</gene>
<comment type="caution">
    <text evidence="8">The sequence shown here is derived from an EMBL/GenBank/DDBJ whole genome shotgun (WGS) entry which is preliminary data.</text>
</comment>
<dbReference type="InterPro" id="IPR015943">
    <property type="entry name" value="WD40/YVTN_repeat-like_dom_sf"/>
</dbReference>
<dbReference type="PROSITE" id="PS00678">
    <property type="entry name" value="WD_REPEATS_1"/>
    <property type="match status" value="1"/>
</dbReference>
<dbReference type="AlphaFoldDB" id="A0A4Z0A482"/>
<evidence type="ECO:0000256" key="4">
    <source>
        <dbReference type="ARBA" id="ARBA00022771"/>
    </source>
</evidence>
<dbReference type="GO" id="GO:1904263">
    <property type="term" value="P:positive regulation of TORC1 signaling"/>
    <property type="evidence" value="ECO:0007669"/>
    <property type="project" value="TreeGrafter"/>
</dbReference>
<feature type="region of interest" description="Disordered" evidence="7">
    <location>
        <begin position="67"/>
        <end position="105"/>
    </location>
</feature>